<name>A0A5N6RE56_9ROSI</name>
<dbReference type="Proteomes" id="UP000327013">
    <property type="component" value="Chromosome 6"/>
</dbReference>
<evidence type="ECO:0000313" key="2">
    <source>
        <dbReference type="Proteomes" id="UP000327013"/>
    </source>
</evidence>
<dbReference type="EMBL" id="CM017326">
    <property type="protein sequence ID" value="KAE8076080.1"/>
    <property type="molecule type" value="Genomic_DNA"/>
</dbReference>
<dbReference type="OrthoDB" id="1660139at2759"/>
<sequence>MAYHHQQAELQKIGKEGFGIIDKHFGRPKRPYGNKAIYQESEVAQMKEGMNKSNVPSSNFATQTFRVIYRSEVKYYYHG</sequence>
<keyword evidence="2" id="KW-1185">Reference proteome</keyword>
<organism evidence="1 2">
    <name type="scientific">Carpinus fangiana</name>
    <dbReference type="NCBI Taxonomy" id="176857"/>
    <lineage>
        <taxon>Eukaryota</taxon>
        <taxon>Viridiplantae</taxon>
        <taxon>Streptophyta</taxon>
        <taxon>Embryophyta</taxon>
        <taxon>Tracheophyta</taxon>
        <taxon>Spermatophyta</taxon>
        <taxon>Magnoliopsida</taxon>
        <taxon>eudicotyledons</taxon>
        <taxon>Gunneridae</taxon>
        <taxon>Pentapetalae</taxon>
        <taxon>rosids</taxon>
        <taxon>fabids</taxon>
        <taxon>Fagales</taxon>
        <taxon>Betulaceae</taxon>
        <taxon>Carpinus</taxon>
    </lineage>
</organism>
<proteinExistence type="predicted"/>
<gene>
    <name evidence="1" type="ORF">FH972_014752</name>
</gene>
<evidence type="ECO:0000313" key="1">
    <source>
        <dbReference type="EMBL" id="KAE8076080.1"/>
    </source>
</evidence>
<dbReference type="AlphaFoldDB" id="A0A5N6RE56"/>
<accession>A0A5N6RE56</accession>
<reference evidence="1 2" key="1">
    <citation type="submission" date="2019-06" db="EMBL/GenBank/DDBJ databases">
        <title>A chromosomal-level reference genome of Carpinus fangiana (Coryloideae, Betulaceae).</title>
        <authorList>
            <person name="Yang X."/>
            <person name="Wang Z."/>
            <person name="Zhang L."/>
            <person name="Hao G."/>
            <person name="Liu J."/>
            <person name="Yang Y."/>
        </authorList>
    </citation>
    <scope>NUCLEOTIDE SEQUENCE [LARGE SCALE GENOMIC DNA]</scope>
    <source>
        <strain evidence="1">Cfa_2016G</strain>
        <tissue evidence="1">Leaf</tissue>
    </source>
</reference>
<protein>
    <submittedName>
        <fullName evidence="1">Uncharacterized protein</fullName>
    </submittedName>
</protein>